<proteinExistence type="predicted"/>
<feature type="domain" description="Tip attachment protein J HDII-ins2" evidence="1">
    <location>
        <begin position="279"/>
        <end position="403"/>
    </location>
</feature>
<dbReference type="RefSeq" id="WP_111355264.1">
    <property type="nucleotide sequence ID" value="NZ_NPEU01000006.1"/>
</dbReference>
<dbReference type="EMBL" id="NPEU01000006">
    <property type="protein sequence ID" value="RAI41997.1"/>
    <property type="molecule type" value="Genomic_DNA"/>
</dbReference>
<keyword evidence="3" id="KW-1185">Reference proteome</keyword>
<evidence type="ECO:0000313" key="3">
    <source>
        <dbReference type="Proteomes" id="UP000248863"/>
    </source>
</evidence>
<comment type="caution">
    <text evidence="2">The sequence shown here is derived from an EMBL/GenBank/DDBJ whole genome shotgun (WGS) entry which is preliminary data.</text>
</comment>
<dbReference type="AlphaFoldDB" id="A0A327KUV9"/>
<dbReference type="NCBIfam" id="NF040662">
    <property type="entry name" value="attach_TipJ_rel"/>
    <property type="match status" value="1"/>
</dbReference>
<dbReference type="OrthoDB" id="7349961at2"/>
<accession>A0A327KUV9</accession>
<gene>
    <name evidence="2" type="ORF">CH338_01465</name>
</gene>
<evidence type="ECO:0000259" key="1">
    <source>
        <dbReference type="Pfam" id="PF24801"/>
    </source>
</evidence>
<name>A0A327KUV9_9BRAD</name>
<sequence>MSADLLTTTRPAPLPDLGLVRARVLPDFGPSDRAVDWVAPLGASVLDMVLGTLPGLPPAMYDRLRVTIGEHVIPVERWGRVRPRPGVVVLIRAMPGATDYFRSALFLAVAVASIATGQFYGVAAANAALGAAGLTGFTATAATVNLATSLISATALFGGTLLVNALVPVRGADQSKDDRAVYSINGFQNRPNANGPVPQLWGRVRVAPPYAMLPYGEVVGRQRWIRAAFLLGQGRMDLSAAAPAIGTTALSKIDSGDYQITLREGTTGDDQLVYCTSQVIEENLNIQVRYDEGAQIRTTATEVTAVEVEIFFPGGLFHVKNDGSYIAWTATAVVETREVGATEWNTLGTVSATAMERRPFWAAQYFALPSRGTYEIKVTRYAVDDGSSSQQTAWSWSALRSFRPEYPLAFDAPMAVAELRMRASGRLNGTLDNFNLLATRIVPDWTGSAWVTQATRNPASIARAALQGPQNVWPEPDEALDLDAFQDWAEFCDSEGLEFNAYQVDEITRDDFLTDVASAGRAIVIRRGSVWTVSIDRERTTFYDLISPRNSWDLTETDTPPNFPDAFAIDFLDETNNYAPSRRVVRWPGFVGDPVVIEELRLPGKTHPDEIWIEARRRQYEAIYRRRSWTVSQDAEHLILTRGDAAILVHPVIDRRQTGGRVIGVDSGVVYVDEVVSVEAGLVYRVAFRAANGTITDRLLSTPDTGETRRLVLADAGTDPAVGDLATVYTTASPAIEVIVQKIERGDNHTAVLTLVPHAPEIFTSTAAEVPPAWDPAIGDTIGDSLIPAPATPVITSMVSTVDEISWFFSAGDATPVLQYQLRHREQGTSTWTTATALGGSDSITLDSSPYGSADVVEFAIRAVGVNSLTSSWSATYEHTVPGTTFAEA</sequence>
<dbReference type="Pfam" id="PF24801">
    <property type="entry name" value="FNIII-A_GpJ"/>
    <property type="match status" value="1"/>
</dbReference>
<organism evidence="2 3">
    <name type="scientific">Rhodoplanes elegans</name>
    <dbReference type="NCBI Taxonomy" id="29408"/>
    <lineage>
        <taxon>Bacteria</taxon>
        <taxon>Pseudomonadati</taxon>
        <taxon>Pseudomonadota</taxon>
        <taxon>Alphaproteobacteria</taxon>
        <taxon>Hyphomicrobiales</taxon>
        <taxon>Nitrobacteraceae</taxon>
        <taxon>Rhodoplanes</taxon>
    </lineage>
</organism>
<reference evidence="2 3" key="1">
    <citation type="submission" date="2017-07" db="EMBL/GenBank/DDBJ databases">
        <title>Draft Genome Sequences of Select Purple Nonsulfur Bacteria.</title>
        <authorList>
            <person name="Lasarre B."/>
            <person name="Mckinlay J.B."/>
        </authorList>
    </citation>
    <scope>NUCLEOTIDE SEQUENCE [LARGE SCALE GENOMIC DNA]</scope>
    <source>
        <strain evidence="2 3">DSM 11907</strain>
    </source>
</reference>
<dbReference type="InterPro" id="IPR055385">
    <property type="entry name" value="GpJ_HDII-ins2"/>
</dbReference>
<dbReference type="Proteomes" id="UP000248863">
    <property type="component" value="Unassembled WGS sequence"/>
</dbReference>
<protein>
    <recommendedName>
        <fullName evidence="1">Tip attachment protein J HDII-ins2 domain-containing protein</fullName>
    </recommendedName>
</protein>
<evidence type="ECO:0000313" key="2">
    <source>
        <dbReference type="EMBL" id="RAI41997.1"/>
    </source>
</evidence>